<evidence type="ECO:0000259" key="1">
    <source>
        <dbReference type="PROSITE" id="PS50943"/>
    </source>
</evidence>
<dbReference type="Pfam" id="PF25872">
    <property type="entry name" value="HTH_77"/>
    <property type="match status" value="1"/>
</dbReference>
<dbReference type="PROSITE" id="PS50943">
    <property type="entry name" value="HTH_CROC1"/>
    <property type="match status" value="1"/>
</dbReference>
<evidence type="ECO:0000313" key="2">
    <source>
        <dbReference type="EMBL" id="MFG1709672.1"/>
    </source>
</evidence>
<keyword evidence="3" id="KW-1185">Reference proteome</keyword>
<dbReference type="InterPro" id="IPR011990">
    <property type="entry name" value="TPR-like_helical_dom_sf"/>
</dbReference>
<organism evidence="2 3">
    <name type="scientific">Nonomuraea marmarensis</name>
    <dbReference type="NCBI Taxonomy" id="3351344"/>
    <lineage>
        <taxon>Bacteria</taxon>
        <taxon>Bacillati</taxon>
        <taxon>Actinomycetota</taxon>
        <taxon>Actinomycetes</taxon>
        <taxon>Streptosporangiales</taxon>
        <taxon>Streptosporangiaceae</taxon>
        <taxon>Nonomuraea</taxon>
    </lineage>
</organism>
<dbReference type="Proteomes" id="UP001603978">
    <property type="component" value="Unassembled WGS sequence"/>
</dbReference>
<dbReference type="InterPro" id="IPR003593">
    <property type="entry name" value="AAA+_ATPase"/>
</dbReference>
<dbReference type="Gene3D" id="3.40.50.300">
    <property type="entry name" value="P-loop containing nucleotide triphosphate hydrolases"/>
    <property type="match status" value="1"/>
</dbReference>
<sequence>MDAGGAEPYGLVLRRLRERAGLTQEQLAERAGISANAVSALERGIRQRPYRHTRDALATALGITAAEREAWEQSLAMAVARPRLPAASSPLLGRESQIDTVLHRLSTERMVTLTGPGGVGKTRLALAVAERVAERFADGVVFVPLAALQESADVLPAIAYAFGLRELGPRDVRDVLASHLRARRALLVLDNVEHMLDAAAEVAALMIAAPAVVILATSRAPLRIRGEHVHPVPLLTAEESANLFAARVTQASGQPVAGDPGVVAELCARLDHLPLAIELVAARTRLLTPAQLLAHLDALVLGTASGPRDVPAHQRTLRDTVLWSCNLLNEESRTLLRQLAVFSGGWTLPAAMAVGEIIETEALDLHATLLDNSLIVRDTAGDQPRFAMLETIRAVVLEHLATSGERHARYFCGLLAGIGPSVWGPGAADTLDELESDHDNLRAAMRHLLAAGALPEVAAALAGSWLFWVIRGHLHDPLRWAIAALGSETELAPVVRARLQYVAGWSLLPRGRHDEAADRFEAAAGSVAEAERAWILLSWAHAEVYRGRWERAAELLASASEALDGHDEEVHALSCVVIGHAHVAIAGGSMAEADELLAAHLPDIEARGARWPLAVALGIHGRVAAVLGGHERAAGLLDRSVRIFGELQDTWGMAHQLTHLADAAALQGDHIRAALLYGAVDELVHEVGAQVFHVWQELSDRCQARVMSALGADRCTQLRRRGRLLTVAQVVELATGSRDAHTLAGV</sequence>
<name>A0ABW7ATX7_9ACTN</name>
<dbReference type="PANTHER" id="PTHR47691:SF3">
    <property type="entry name" value="HTH-TYPE TRANSCRIPTIONAL REGULATOR RV0890C-RELATED"/>
    <property type="match status" value="1"/>
</dbReference>
<dbReference type="InterPro" id="IPR027417">
    <property type="entry name" value="P-loop_NTPase"/>
</dbReference>
<dbReference type="InterPro" id="IPR049945">
    <property type="entry name" value="AAA_22"/>
</dbReference>
<dbReference type="PANTHER" id="PTHR47691">
    <property type="entry name" value="REGULATOR-RELATED"/>
    <property type="match status" value="1"/>
</dbReference>
<dbReference type="SUPFAM" id="SSF47413">
    <property type="entry name" value="lambda repressor-like DNA-binding domains"/>
    <property type="match status" value="1"/>
</dbReference>
<dbReference type="Pfam" id="PF13401">
    <property type="entry name" value="AAA_22"/>
    <property type="match status" value="1"/>
</dbReference>
<keyword evidence="2" id="KW-0067">ATP-binding</keyword>
<dbReference type="SMART" id="SM00382">
    <property type="entry name" value="AAA"/>
    <property type="match status" value="1"/>
</dbReference>
<dbReference type="RefSeq" id="WP_393174678.1">
    <property type="nucleotide sequence ID" value="NZ_JBICRM010000038.1"/>
</dbReference>
<proteinExistence type="predicted"/>
<feature type="domain" description="HTH cro/C1-type" evidence="1">
    <location>
        <begin position="13"/>
        <end position="68"/>
    </location>
</feature>
<dbReference type="InterPro" id="IPR001387">
    <property type="entry name" value="Cro/C1-type_HTH"/>
</dbReference>
<dbReference type="PRINTS" id="PR00364">
    <property type="entry name" value="DISEASERSIST"/>
</dbReference>
<dbReference type="GO" id="GO:0005524">
    <property type="term" value="F:ATP binding"/>
    <property type="evidence" value="ECO:0007669"/>
    <property type="project" value="UniProtKB-KW"/>
</dbReference>
<dbReference type="SUPFAM" id="SSF48452">
    <property type="entry name" value="TPR-like"/>
    <property type="match status" value="1"/>
</dbReference>
<gene>
    <name evidence="2" type="ORF">ACFLIM_41470</name>
</gene>
<dbReference type="Gene3D" id="1.10.260.40">
    <property type="entry name" value="lambda repressor-like DNA-binding domains"/>
    <property type="match status" value="1"/>
</dbReference>
<dbReference type="SMART" id="SM00530">
    <property type="entry name" value="HTH_XRE"/>
    <property type="match status" value="1"/>
</dbReference>
<accession>A0ABW7ATX7</accession>
<dbReference type="Pfam" id="PF13560">
    <property type="entry name" value="HTH_31"/>
    <property type="match status" value="1"/>
</dbReference>
<dbReference type="CDD" id="cd00093">
    <property type="entry name" value="HTH_XRE"/>
    <property type="match status" value="1"/>
</dbReference>
<reference evidence="2 3" key="1">
    <citation type="submission" date="2024-10" db="EMBL/GenBank/DDBJ databases">
        <authorList>
            <person name="Topkara A.R."/>
            <person name="Saygin H."/>
        </authorList>
    </citation>
    <scope>NUCLEOTIDE SEQUENCE [LARGE SCALE GENOMIC DNA]</scope>
    <source>
        <strain evidence="2 3">M3C6</strain>
    </source>
</reference>
<dbReference type="EMBL" id="JBICRM010000038">
    <property type="protein sequence ID" value="MFG1709672.1"/>
    <property type="molecule type" value="Genomic_DNA"/>
</dbReference>
<dbReference type="InterPro" id="IPR058852">
    <property type="entry name" value="HTH_77"/>
</dbReference>
<dbReference type="InterPro" id="IPR010982">
    <property type="entry name" value="Lambda_DNA-bd_dom_sf"/>
</dbReference>
<keyword evidence="2" id="KW-0547">Nucleotide-binding</keyword>
<protein>
    <submittedName>
        <fullName evidence="2">ATP-binding protein</fullName>
    </submittedName>
</protein>
<dbReference type="SUPFAM" id="SSF52540">
    <property type="entry name" value="P-loop containing nucleoside triphosphate hydrolases"/>
    <property type="match status" value="1"/>
</dbReference>
<dbReference type="Gene3D" id="1.25.40.10">
    <property type="entry name" value="Tetratricopeptide repeat domain"/>
    <property type="match status" value="1"/>
</dbReference>
<evidence type="ECO:0000313" key="3">
    <source>
        <dbReference type="Proteomes" id="UP001603978"/>
    </source>
</evidence>
<comment type="caution">
    <text evidence="2">The sequence shown here is derived from an EMBL/GenBank/DDBJ whole genome shotgun (WGS) entry which is preliminary data.</text>
</comment>